<dbReference type="InterPro" id="IPR036249">
    <property type="entry name" value="Thioredoxin-like_sf"/>
</dbReference>
<evidence type="ECO:0000313" key="3">
    <source>
        <dbReference type="EMBL" id="TQL51064.1"/>
    </source>
</evidence>
<dbReference type="Pfam" id="PF13462">
    <property type="entry name" value="Thioredoxin_4"/>
    <property type="match status" value="1"/>
</dbReference>
<evidence type="ECO:0000313" key="4">
    <source>
        <dbReference type="Proteomes" id="UP000319516"/>
    </source>
</evidence>
<dbReference type="InterPro" id="IPR012336">
    <property type="entry name" value="Thioredoxin-like_fold"/>
</dbReference>
<dbReference type="OrthoDB" id="117402at2"/>
<dbReference type="AlphaFoldDB" id="A0A542YSZ3"/>
<keyword evidence="4" id="KW-1185">Reference proteome</keyword>
<evidence type="ECO:0000256" key="1">
    <source>
        <dbReference type="SAM" id="Phobius"/>
    </source>
</evidence>
<keyword evidence="1" id="KW-0812">Transmembrane</keyword>
<feature type="transmembrane region" description="Helical" evidence="1">
    <location>
        <begin position="20"/>
        <end position="39"/>
    </location>
</feature>
<protein>
    <submittedName>
        <fullName evidence="3">Thioredoxin-like protein</fullName>
    </submittedName>
</protein>
<dbReference type="Gene3D" id="3.40.30.10">
    <property type="entry name" value="Glutaredoxin"/>
    <property type="match status" value="1"/>
</dbReference>
<reference evidence="3 4" key="1">
    <citation type="submission" date="2019-06" db="EMBL/GenBank/DDBJ databases">
        <title>Sequencing the genomes of 1000 actinobacteria strains.</title>
        <authorList>
            <person name="Klenk H.-P."/>
        </authorList>
    </citation>
    <scope>NUCLEOTIDE SEQUENCE [LARGE SCALE GENOMIC DNA]</scope>
    <source>
        <strain evidence="3 4">DSM 12335</strain>
    </source>
</reference>
<dbReference type="RefSeq" id="WP_141785110.1">
    <property type="nucleotide sequence ID" value="NZ_BAAAIK010000007.1"/>
</dbReference>
<sequence length="255" mass="26754">MPRPPAPKVPQQPSGPSRVLVGGVVVVLVAIVAVVVYLATRGDGVTTEAGTGDFTRAENGSANSLSEGRGVLVSEGEGKPQVHVYVDFQCPWCGKLENSSGAAFTEAAESGDIGLVTTVMSFLDGKLRNDSSTRAANAALCADDAGAFSAYQALVFANQPAQEGVGFTDDQLLQFAQEAGIEGDDLDTFSSCMAPGEDGELTYGDYVAEMQERSNRDNITGSPRVLIDGEEISEDEMNLLMTDPNSLATVLEAHR</sequence>
<gene>
    <name evidence="3" type="ORF">FB467_2197</name>
</gene>
<feature type="domain" description="Thioredoxin-like fold" evidence="2">
    <location>
        <begin position="78"/>
        <end position="235"/>
    </location>
</feature>
<evidence type="ECO:0000259" key="2">
    <source>
        <dbReference type="Pfam" id="PF13462"/>
    </source>
</evidence>
<organism evidence="3 4">
    <name type="scientific">Ornithinicoccus hortensis</name>
    <dbReference type="NCBI Taxonomy" id="82346"/>
    <lineage>
        <taxon>Bacteria</taxon>
        <taxon>Bacillati</taxon>
        <taxon>Actinomycetota</taxon>
        <taxon>Actinomycetes</taxon>
        <taxon>Micrococcales</taxon>
        <taxon>Intrasporangiaceae</taxon>
        <taxon>Ornithinicoccus</taxon>
    </lineage>
</organism>
<dbReference type="SUPFAM" id="SSF52833">
    <property type="entry name" value="Thioredoxin-like"/>
    <property type="match status" value="1"/>
</dbReference>
<dbReference type="Proteomes" id="UP000319516">
    <property type="component" value="Unassembled WGS sequence"/>
</dbReference>
<name>A0A542YSZ3_9MICO</name>
<accession>A0A542YSZ3</accession>
<comment type="caution">
    <text evidence="3">The sequence shown here is derived from an EMBL/GenBank/DDBJ whole genome shotgun (WGS) entry which is preliminary data.</text>
</comment>
<keyword evidence="1" id="KW-0472">Membrane</keyword>
<dbReference type="EMBL" id="VFOP01000001">
    <property type="protein sequence ID" value="TQL51064.1"/>
    <property type="molecule type" value="Genomic_DNA"/>
</dbReference>
<dbReference type="CDD" id="cd02972">
    <property type="entry name" value="DsbA_family"/>
    <property type="match status" value="1"/>
</dbReference>
<proteinExistence type="predicted"/>
<keyword evidence="1" id="KW-1133">Transmembrane helix</keyword>